<evidence type="ECO:0000313" key="3">
    <source>
        <dbReference type="Proteomes" id="UP000256645"/>
    </source>
</evidence>
<comment type="caution">
    <text evidence="2">The sequence shown here is derived from an EMBL/GenBank/DDBJ whole genome shotgun (WGS) entry which is preliminary data.</text>
</comment>
<dbReference type="AlphaFoldDB" id="A0A3D8Q8I8"/>
<accession>A0A3D8Q8I8</accession>
<dbReference type="EMBL" id="PDLM01000018">
    <property type="protein sequence ID" value="RDW58119.1"/>
    <property type="molecule type" value="Genomic_DNA"/>
</dbReference>
<dbReference type="PANTHER" id="PTHR38122:SF1">
    <property type="entry name" value="GLYCOPROTEIN X"/>
    <property type="match status" value="1"/>
</dbReference>
<feature type="signal peptide" evidence="1">
    <location>
        <begin position="1"/>
        <end position="19"/>
    </location>
</feature>
<reference evidence="2 3" key="1">
    <citation type="journal article" date="2018" name="IMA Fungus">
        <title>IMA Genome-F 9: Draft genome sequence of Annulohypoxylon stygium, Aspergillus mulundensis, Berkeleyomyces basicola (syn. Thielaviopsis basicola), Ceratocystis smalleyi, two Cercospora beticola strains, Coleophoma cylindrospora, Fusarium fracticaudum, Phialophora cf. hyalina, and Morchella septimelata.</title>
        <authorList>
            <person name="Wingfield B.D."/>
            <person name="Bills G.F."/>
            <person name="Dong Y."/>
            <person name="Huang W."/>
            <person name="Nel W.J."/>
            <person name="Swalarsk-Parry B.S."/>
            <person name="Vaghefi N."/>
            <person name="Wilken P.M."/>
            <person name="An Z."/>
            <person name="de Beer Z.W."/>
            <person name="De Vos L."/>
            <person name="Chen L."/>
            <person name="Duong T.A."/>
            <person name="Gao Y."/>
            <person name="Hammerbacher A."/>
            <person name="Kikkert J.R."/>
            <person name="Li Y."/>
            <person name="Li H."/>
            <person name="Li K."/>
            <person name="Li Q."/>
            <person name="Liu X."/>
            <person name="Ma X."/>
            <person name="Naidoo K."/>
            <person name="Pethybridge S.J."/>
            <person name="Sun J."/>
            <person name="Steenkamp E.T."/>
            <person name="van der Nest M.A."/>
            <person name="van Wyk S."/>
            <person name="Wingfield M.J."/>
            <person name="Xiong C."/>
            <person name="Yue Q."/>
            <person name="Zhang X."/>
        </authorList>
    </citation>
    <scope>NUCLEOTIDE SEQUENCE [LARGE SCALE GENOMIC DNA]</scope>
    <source>
        <strain evidence="2 3">BP6252</strain>
    </source>
</reference>
<sequence length="599" mass="62067">MEGRRKLLVVLTLVASALCQVPSSTTSPSTSCITGSVTHVSTKTIYPSGPFDFVSTTTSTITVTKEIPLITTEYLPTTVYLNIYTTATITENITLTVDATETTSITVDTIGSITDTISAIVTLTAKSTTPTAITTDISPTATQYLMETSTTTASGSVTLATTESTVSISTVQNNVPTTVLQSGLTYTSEATIATTFIQSGSTVTSSIIVTGSGAAIIQTASVPTTLTDSSVLTTFLITTISDGVTIILSQSSPVPTSGTSDSILGQNTPASITQTVTSIPTTVSICAVPSNTAPTNPQSSGNDSTWGCSPGYVCNPPKPNHCNIWASALAEDYRCNAQDCIPAPAFEDVIWPENTTAYYPPVEGYYNLNPEAFGLSYEIFAQVVITEYVISDGSTSVLTIVTTGNWASQASLSHYPAAPTANALKMLLERWSLVKRDSSVVPAVCYAQCNNCFIEAQKIGKASALCASGSAFQSDYTSCQACVAAHGDASKLSLQAYVQPEFAQFVNYCNAVAAQSQFAAVAASVVGVRPSVVTVTTGTTTSTSTGPTSTVGVMAKTTVVSGNSSATSLRPQFTGGAVQPRASEASLLGVVVLLGFCFT</sequence>
<proteinExistence type="predicted"/>
<dbReference type="STRING" id="1849047.A0A3D8Q8I8"/>
<keyword evidence="3" id="KW-1185">Reference proteome</keyword>
<protein>
    <submittedName>
        <fullName evidence="2">Uncharacterized protein</fullName>
    </submittedName>
</protein>
<evidence type="ECO:0000313" key="2">
    <source>
        <dbReference type="EMBL" id="RDW58119.1"/>
    </source>
</evidence>
<gene>
    <name evidence="2" type="ORF">BP6252_13530</name>
</gene>
<feature type="chain" id="PRO_5017714785" evidence="1">
    <location>
        <begin position="20"/>
        <end position="599"/>
    </location>
</feature>
<dbReference type="PANTHER" id="PTHR38122">
    <property type="entry name" value="GLYCOPROTEIN X"/>
    <property type="match status" value="1"/>
</dbReference>
<dbReference type="Proteomes" id="UP000256645">
    <property type="component" value="Unassembled WGS sequence"/>
</dbReference>
<name>A0A3D8Q8I8_9HELO</name>
<organism evidence="2 3">
    <name type="scientific">Coleophoma cylindrospora</name>
    <dbReference type="NCBI Taxonomy" id="1849047"/>
    <lineage>
        <taxon>Eukaryota</taxon>
        <taxon>Fungi</taxon>
        <taxon>Dikarya</taxon>
        <taxon>Ascomycota</taxon>
        <taxon>Pezizomycotina</taxon>
        <taxon>Leotiomycetes</taxon>
        <taxon>Helotiales</taxon>
        <taxon>Dermateaceae</taxon>
        <taxon>Coleophoma</taxon>
    </lineage>
</organism>
<keyword evidence="1" id="KW-0732">Signal</keyword>
<dbReference type="OrthoDB" id="5414836at2759"/>
<evidence type="ECO:0000256" key="1">
    <source>
        <dbReference type="SAM" id="SignalP"/>
    </source>
</evidence>